<evidence type="ECO:0000313" key="2">
    <source>
        <dbReference type="EMBL" id="AGI70032.1"/>
    </source>
</evidence>
<feature type="transmembrane region" description="Helical" evidence="1">
    <location>
        <begin position="63"/>
        <end position="82"/>
    </location>
</feature>
<keyword evidence="1" id="KW-0472">Membrane</keyword>
<gene>
    <name evidence="2" type="ORF">OAN307_c46830</name>
</gene>
<feature type="transmembrane region" description="Helical" evidence="1">
    <location>
        <begin position="38"/>
        <end position="56"/>
    </location>
</feature>
<keyword evidence="1" id="KW-1133">Transmembrane helix</keyword>
<feature type="transmembrane region" description="Helical" evidence="1">
    <location>
        <begin position="12"/>
        <end position="32"/>
    </location>
</feature>
<sequence>MLAHKCCRFDDIAANLWNVTYLYLCNRLVFMISQYRGMSWVPMAYTSLYLPWAITWRNKMKKFALAAAFAGAASTAFAGNISEPIMEMAPVVVMEETASSSSAGLIIPLILIALIAVAVSAD</sequence>
<keyword evidence="1" id="KW-0812">Transmembrane</keyword>
<reference evidence="2 3" key="1">
    <citation type="journal article" date="2013" name="PLoS ONE">
        <title>Poles Apart: Arctic and Antarctic Octadecabacter strains Share High Genome Plasticity and a New Type of Xanthorhodopsin.</title>
        <authorList>
            <person name="Vollmers J."/>
            <person name="Voget S."/>
            <person name="Dietrich S."/>
            <person name="Gollnow K."/>
            <person name="Smits M."/>
            <person name="Meyer K."/>
            <person name="Brinkhoff T."/>
            <person name="Simon M."/>
            <person name="Daniel R."/>
        </authorList>
    </citation>
    <scope>NUCLEOTIDE SEQUENCE [LARGE SCALE GENOMIC DNA]</scope>
    <source>
        <strain evidence="2 3">307</strain>
    </source>
</reference>
<dbReference type="AlphaFoldDB" id="M9RCY6"/>
<evidence type="ECO:0000256" key="1">
    <source>
        <dbReference type="SAM" id="Phobius"/>
    </source>
</evidence>
<dbReference type="Proteomes" id="UP000005307">
    <property type="component" value="Chromosome"/>
</dbReference>
<proteinExistence type="predicted"/>
<evidence type="ECO:0000313" key="3">
    <source>
        <dbReference type="Proteomes" id="UP000005307"/>
    </source>
</evidence>
<dbReference type="HOGENOM" id="CLU_2024351_0_0_5"/>
<organism evidence="2 3">
    <name type="scientific">Octadecabacter antarcticus 307</name>
    <dbReference type="NCBI Taxonomy" id="391626"/>
    <lineage>
        <taxon>Bacteria</taxon>
        <taxon>Pseudomonadati</taxon>
        <taxon>Pseudomonadota</taxon>
        <taxon>Alphaproteobacteria</taxon>
        <taxon>Rhodobacterales</taxon>
        <taxon>Roseobacteraceae</taxon>
        <taxon>Octadecabacter</taxon>
    </lineage>
</organism>
<dbReference type="EMBL" id="CP003740">
    <property type="protein sequence ID" value="AGI70032.1"/>
    <property type="molecule type" value="Genomic_DNA"/>
</dbReference>
<dbReference type="STRING" id="391626.OAN307_c46830"/>
<protein>
    <submittedName>
        <fullName evidence="2">Uncharacterized protein</fullName>
    </submittedName>
</protein>
<name>M9RCY6_9RHOB</name>
<feature type="transmembrane region" description="Helical" evidence="1">
    <location>
        <begin position="102"/>
        <end position="121"/>
    </location>
</feature>
<accession>M9RCY6</accession>
<dbReference type="KEGG" id="oat:OAN307_c46830"/>
<keyword evidence="3" id="KW-1185">Reference proteome</keyword>